<sequence length="734" mass="79992">MAHPATSAITMAFANHSASIDIAGSSTNQDSARFTAPAKRPGGLLPTPPNSISPNLPAHAVRAGLASPPHRPLDHDMDLQDAVEHARAQDQPNLPPMPLSKEALSGLEKAEVITPNLLAKVYLPKILLGHGDVAIRHIMGCLNNDVPGFSKMEPAKARRVVVAALETRSGGGADGNIQFVKVGWGRWLAHTKGDKPSSRSMNSFNRNRLSPAASDVSSNAASYSSSYPVNKKLLATSKAMLGQSYNGSDMPSLDEGLEDMSMSDHEVDNMSLDGSDSDSATDSDGSETDEEDWAAIGAAALRRRDSKPSAATGGVRRNYNLLCIPGPVYKRRFSSTSGVSKATSRPRIASSAPMDNSISRRYSSQNNFNKHHSADAMEVDPEREAARALLSLGSMPLTAEELKAHPEFPHITWDLKPTKTGVSSVAEGRGGPLEISWEVHGEGPRHLVWIMGLASLKEAWQRQTKDFAHTQSSKYSSLLIDNRGMGLSSKPLMRYSTSQMALDIYEVLHHVKWTAPRSLHIIGISMGGMIAQELALLAPDLVCSLTLTSTAPRIVNTVGWVENLRNRVNLFVPKSIDVQIAQTKENMYTKEWLERPDETEFEVQAFPTNGDRFAAGEVKKRGDAERFSRVGFLCQAVAAGWHYKSPEQLEELAEKVGRERIAVVHGTEDRMLVFRHAEMLLEEIGGEESGVSKFFFEGQGHVIPIEKRKEFGEIVEGMCEKGEKANQRLGAKLG</sequence>
<feature type="region of interest" description="Disordered" evidence="1">
    <location>
        <begin position="26"/>
        <end position="50"/>
    </location>
</feature>
<dbReference type="AlphaFoldDB" id="A0A2P8AI87"/>
<dbReference type="InterPro" id="IPR000073">
    <property type="entry name" value="AB_hydrolase_1"/>
</dbReference>
<evidence type="ECO:0000259" key="2">
    <source>
        <dbReference type="Pfam" id="PF00561"/>
    </source>
</evidence>
<feature type="compositionally biased region" description="Low complexity" evidence="1">
    <location>
        <begin position="198"/>
        <end position="224"/>
    </location>
</feature>
<feature type="compositionally biased region" description="Acidic residues" evidence="1">
    <location>
        <begin position="275"/>
        <end position="291"/>
    </location>
</feature>
<protein>
    <submittedName>
        <fullName evidence="3">Protein STB3</fullName>
    </submittedName>
</protein>
<organism evidence="3 4">
    <name type="scientific">Elsinoe australis</name>
    <dbReference type="NCBI Taxonomy" id="40998"/>
    <lineage>
        <taxon>Eukaryota</taxon>
        <taxon>Fungi</taxon>
        <taxon>Dikarya</taxon>
        <taxon>Ascomycota</taxon>
        <taxon>Pezizomycotina</taxon>
        <taxon>Dothideomycetes</taxon>
        <taxon>Dothideomycetidae</taxon>
        <taxon>Myriangiales</taxon>
        <taxon>Elsinoaceae</taxon>
        <taxon>Elsinoe</taxon>
    </lineage>
</organism>
<evidence type="ECO:0000313" key="4">
    <source>
        <dbReference type="Proteomes" id="UP000243723"/>
    </source>
</evidence>
<evidence type="ECO:0000256" key="1">
    <source>
        <dbReference type="SAM" id="MobiDB-lite"/>
    </source>
</evidence>
<keyword evidence="4" id="KW-1185">Reference proteome</keyword>
<dbReference type="EMBL" id="NHZQ01000003">
    <property type="protein sequence ID" value="PSK60198.1"/>
    <property type="molecule type" value="Genomic_DNA"/>
</dbReference>
<dbReference type="GO" id="GO:0000432">
    <property type="term" value="P:positive regulation of transcription from RNA polymerase II promoter by glucose"/>
    <property type="evidence" value="ECO:0007669"/>
    <property type="project" value="TreeGrafter"/>
</dbReference>
<dbReference type="OrthoDB" id="19657at2759"/>
<dbReference type="Pfam" id="PF10330">
    <property type="entry name" value="Stb3"/>
    <property type="match status" value="1"/>
</dbReference>
<dbReference type="Pfam" id="PF00561">
    <property type="entry name" value="Abhydrolase_1"/>
    <property type="match status" value="1"/>
</dbReference>
<gene>
    <name evidence="3" type="ORF">B9Z65_1096</name>
</gene>
<proteinExistence type="predicted"/>
<name>A0A2P8AI87_9PEZI</name>
<feature type="region of interest" description="Disordered" evidence="1">
    <location>
        <begin position="266"/>
        <end position="291"/>
    </location>
</feature>
<dbReference type="InterPro" id="IPR029058">
    <property type="entry name" value="AB_hydrolase_fold"/>
</dbReference>
<feature type="domain" description="AB hydrolase-1" evidence="2">
    <location>
        <begin position="447"/>
        <end position="571"/>
    </location>
</feature>
<dbReference type="GO" id="GO:0005634">
    <property type="term" value="C:nucleus"/>
    <property type="evidence" value="ECO:0007669"/>
    <property type="project" value="TreeGrafter"/>
</dbReference>
<dbReference type="PANTHER" id="PTHR28164:SF1">
    <property type="entry name" value="PROTEIN STB3"/>
    <property type="match status" value="1"/>
</dbReference>
<dbReference type="PANTHER" id="PTHR28164">
    <property type="entry name" value="PROTEIN STB3"/>
    <property type="match status" value="1"/>
</dbReference>
<accession>A0A2P8AI87</accession>
<dbReference type="Proteomes" id="UP000243723">
    <property type="component" value="Unassembled WGS sequence"/>
</dbReference>
<feature type="region of interest" description="Disordered" evidence="1">
    <location>
        <begin position="191"/>
        <end position="224"/>
    </location>
</feature>
<dbReference type="InterPro" id="IPR018818">
    <property type="entry name" value="Stb3"/>
</dbReference>
<evidence type="ECO:0000313" key="3">
    <source>
        <dbReference type="EMBL" id="PSK60198.1"/>
    </source>
</evidence>
<dbReference type="Gene3D" id="3.40.50.1820">
    <property type="entry name" value="alpha/beta hydrolase"/>
    <property type="match status" value="1"/>
</dbReference>
<reference evidence="3 4" key="1">
    <citation type="submission" date="2017-05" db="EMBL/GenBank/DDBJ databases">
        <title>Draft genome sequence of Elsinoe australis.</title>
        <authorList>
            <person name="Cheng Q."/>
        </authorList>
    </citation>
    <scope>NUCLEOTIDE SEQUENCE [LARGE SCALE GENOMIC DNA]</scope>
    <source>
        <strain evidence="3 4">NL1</strain>
    </source>
</reference>
<dbReference type="STRING" id="40998.A0A2P8AI87"/>
<dbReference type="GO" id="GO:0043565">
    <property type="term" value="F:sequence-specific DNA binding"/>
    <property type="evidence" value="ECO:0007669"/>
    <property type="project" value="TreeGrafter"/>
</dbReference>
<comment type="caution">
    <text evidence="3">The sequence shown here is derived from an EMBL/GenBank/DDBJ whole genome shotgun (WGS) entry which is preliminary data.</text>
</comment>
<dbReference type="SUPFAM" id="SSF53474">
    <property type="entry name" value="alpha/beta-Hydrolases"/>
    <property type="match status" value="1"/>
</dbReference>